<dbReference type="AlphaFoldDB" id="A0A547Q8H5"/>
<protein>
    <submittedName>
        <fullName evidence="1">Histidine phosphatase family protein</fullName>
    </submittedName>
</protein>
<proteinExistence type="predicted"/>
<dbReference type="Pfam" id="PF00300">
    <property type="entry name" value="His_Phos_1"/>
    <property type="match status" value="1"/>
</dbReference>
<dbReference type="PANTHER" id="PTHR48100:SF1">
    <property type="entry name" value="HISTIDINE PHOSPHATASE FAMILY PROTEIN-RELATED"/>
    <property type="match status" value="1"/>
</dbReference>
<name>A0A547Q8H5_9RHOB</name>
<evidence type="ECO:0000313" key="1">
    <source>
        <dbReference type="EMBL" id="TRD22685.1"/>
    </source>
</evidence>
<dbReference type="PANTHER" id="PTHR48100">
    <property type="entry name" value="BROAD-SPECIFICITY PHOSPHATASE YOR283W-RELATED"/>
    <property type="match status" value="1"/>
</dbReference>
<sequence>MPLPASLILIRHARITTPDRLAGRSDFAAEPDPTACAALAATLPPVAHVINSPAQRCRVTAEALFPGRALRSEPDIWEQDFGIWDGQPLADLPDLGPLTPEALAMHLWDRGESFADLCDRVTPALTRLAVAGETIAVVAHAGTIRAALSMALGGPGPALAFHIAPLSATQISLHPSGAAVGYVNRIAS</sequence>
<gene>
    <name evidence="1" type="ORF">FEV53_04545</name>
</gene>
<dbReference type="OrthoDB" id="8347407at2"/>
<dbReference type="GO" id="GO:0005737">
    <property type="term" value="C:cytoplasm"/>
    <property type="evidence" value="ECO:0007669"/>
    <property type="project" value="TreeGrafter"/>
</dbReference>
<dbReference type="Proteomes" id="UP000318590">
    <property type="component" value="Unassembled WGS sequence"/>
</dbReference>
<dbReference type="Gene3D" id="3.40.50.1240">
    <property type="entry name" value="Phosphoglycerate mutase-like"/>
    <property type="match status" value="1"/>
</dbReference>
<organism evidence="1 2">
    <name type="scientific">Palleronia caenipelagi</name>
    <dbReference type="NCBI Taxonomy" id="2489174"/>
    <lineage>
        <taxon>Bacteria</taxon>
        <taxon>Pseudomonadati</taxon>
        <taxon>Pseudomonadota</taxon>
        <taxon>Alphaproteobacteria</taxon>
        <taxon>Rhodobacterales</taxon>
        <taxon>Roseobacteraceae</taxon>
        <taxon>Palleronia</taxon>
    </lineage>
</organism>
<dbReference type="EMBL" id="VFSV01000005">
    <property type="protein sequence ID" value="TRD22685.1"/>
    <property type="molecule type" value="Genomic_DNA"/>
</dbReference>
<keyword evidence="2" id="KW-1185">Reference proteome</keyword>
<dbReference type="InterPro" id="IPR013078">
    <property type="entry name" value="His_Pase_superF_clade-1"/>
</dbReference>
<comment type="caution">
    <text evidence="1">The sequence shown here is derived from an EMBL/GenBank/DDBJ whole genome shotgun (WGS) entry which is preliminary data.</text>
</comment>
<dbReference type="InterPro" id="IPR029033">
    <property type="entry name" value="His_PPase_superfam"/>
</dbReference>
<accession>A0A547Q8H5</accession>
<dbReference type="InterPro" id="IPR050275">
    <property type="entry name" value="PGM_Phosphatase"/>
</dbReference>
<evidence type="ECO:0000313" key="2">
    <source>
        <dbReference type="Proteomes" id="UP000318590"/>
    </source>
</evidence>
<dbReference type="RefSeq" id="WP_142833629.1">
    <property type="nucleotide sequence ID" value="NZ_VFSV01000005.1"/>
</dbReference>
<dbReference type="GO" id="GO:0016791">
    <property type="term" value="F:phosphatase activity"/>
    <property type="evidence" value="ECO:0007669"/>
    <property type="project" value="TreeGrafter"/>
</dbReference>
<dbReference type="SUPFAM" id="SSF53254">
    <property type="entry name" value="Phosphoglycerate mutase-like"/>
    <property type="match status" value="1"/>
</dbReference>
<reference evidence="1 2" key="1">
    <citation type="submission" date="2019-06" db="EMBL/GenBank/DDBJ databases">
        <title>Paenimaribius caenipelagi gen. nov., sp. nov., isolated from a tidal flat.</title>
        <authorList>
            <person name="Yoon J.-H."/>
        </authorList>
    </citation>
    <scope>NUCLEOTIDE SEQUENCE [LARGE SCALE GENOMIC DNA]</scope>
    <source>
        <strain evidence="1 2">JBTF-M29</strain>
    </source>
</reference>